<dbReference type="RefSeq" id="WP_011695301.1">
    <property type="nucleotide sequence ID" value="NC_008553.1"/>
</dbReference>
<name>A0B5C8_METTP</name>
<protein>
    <submittedName>
        <fullName evidence="1">Uncharacterized protein</fullName>
    </submittedName>
</protein>
<evidence type="ECO:0000313" key="2">
    <source>
        <dbReference type="Proteomes" id="UP000000674"/>
    </source>
</evidence>
<dbReference type="EMBL" id="CP000477">
    <property type="protein sequence ID" value="ABK13902.1"/>
    <property type="molecule type" value="Genomic_DNA"/>
</dbReference>
<sequence>MRAIIALTVALLMLIPVMGVDVSYLSPESEIVTTESIAAFLNDSWAPSTFTPINDTAVWPDKNQTLANSTANIYSVLKGDWVPSSFVPPVDYATWPDKDGQLQASGYAIYDFLRNDWTPQDPVPIVQTGLYKLHQMN</sequence>
<keyword evidence="2" id="KW-1185">Reference proteome</keyword>
<reference evidence="1 2" key="1">
    <citation type="submission" date="2006-10" db="EMBL/GenBank/DDBJ databases">
        <title>Complete sequence of Methanosaeta thermophila PT.</title>
        <authorList>
            <consortium name="US DOE Joint Genome Institute"/>
            <person name="Copeland A."/>
            <person name="Lucas S."/>
            <person name="Lapidus A."/>
            <person name="Barry K."/>
            <person name="Detter J.C."/>
            <person name="Glavina del Rio T."/>
            <person name="Hammon N."/>
            <person name="Israni S."/>
            <person name="Pitluck S."/>
            <person name="Chain P."/>
            <person name="Malfatti S."/>
            <person name="Shin M."/>
            <person name="Vergez L."/>
            <person name="Schmutz J."/>
            <person name="Larimer F."/>
            <person name="Land M."/>
            <person name="Hauser L."/>
            <person name="Kyrpides N."/>
            <person name="Kim E."/>
            <person name="Smith K.S."/>
            <person name="Ingram-Smith C."/>
            <person name="Richardson P."/>
        </authorList>
    </citation>
    <scope>NUCLEOTIDE SEQUENCE [LARGE SCALE GENOMIC DNA]</scope>
    <source>
        <strain evidence="2">DSM 6194 / JCM 14653 / NBRC 101360 / PT</strain>
    </source>
</reference>
<gene>
    <name evidence="1" type="ordered locus">Mthe_0100</name>
</gene>
<dbReference type="Proteomes" id="UP000000674">
    <property type="component" value="Chromosome"/>
</dbReference>
<dbReference type="HOGENOM" id="CLU_1860741_0_0_2"/>
<dbReference type="AlphaFoldDB" id="A0B5C8"/>
<dbReference type="GeneID" id="4462492"/>
<accession>A0B5C8</accession>
<evidence type="ECO:0000313" key="1">
    <source>
        <dbReference type="EMBL" id="ABK13902.1"/>
    </source>
</evidence>
<dbReference type="OrthoDB" id="386966at2157"/>
<dbReference type="KEGG" id="mtp:Mthe_0100"/>
<dbReference type="STRING" id="349307.Mthe_0100"/>
<proteinExistence type="predicted"/>
<organism evidence="1 2">
    <name type="scientific">Methanothrix thermoacetophila (strain DSM 6194 / JCM 14653 / NBRC 101360 / PT)</name>
    <name type="common">Methanosaeta thermophila</name>
    <dbReference type="NCBI Taxonomy" id="349307"/>
    <lineage>
        <taxon>Archaea</taxon>
        <taxon>Methanobacteriati</taxon>
        <taxon>Methanobacteriota</taxon>
        <taxon>Stenosarchaea group</taxon>
        <taxon>Methanomicrobia</taxon>
        <taxon>Methanotrichales</taxon>
        <taxon>Methanotrichaceae</taxon>
        <taxon>Methanothrix</taxon>
    </lineage>
</organism>